<dbReference type="InterPro" id="IPR013342">
    <property type="entry name" value="Mandelate_racemase_C"/>
</dbReference>
<dbReference type="Gene3D" id="3.30.390.10">
    <property type="entry name" value="Enolase-like, N-terminal domain"/>
    <property type="match status" value="1"/>
</dbReference>
<dbReference type="PANTHER" id="PTHR48080:SF2">
    <property type="entry name" value="D-GALACTONATE DEHYDRATASE"/>
    <property type="match status" value="1"/>
</dbReference>
<protein>
    <submittedName>
        <fullName evidence="3">Mandelate racemase/muconate lactonizing enzyme family protein</fullName>
    </submittedName>
</protein>
<dbReference type="SUPFAM" id="SSF54826">
    <property type="entry name" value="Enolase N-terminal domain-like"/>
    <property type="match status" value="1"/>
</dbReference>
<evidence type="ECO:0000313" key="3">
    <source>
        <dbReference type="EMBL" id="MCS2609233.1"/>
    </source>
</evidence>
<keyword evidence="4" id="KW-1185">Reference proteome</keyword>
<feature type="domain" description="Mandelate racemase/muconate lactonizing enzyme C-terminal" evidence="2">
    <location>
        <begin position="162"/>
        <end position="257"/>
    </location>
</feature>
<dbReference type="SMART" id="SM00922">
    <property type="entry name" value="MR_MLE"/>
    <property type="match status" value="1"/>
</dbReference>
<evidence type="ECO:0000313" key="4">
    <source>
        <dbReference type="Proteomes" id="UP001165542"/>
    </source>
</evidence>
<dbReference type="InterPro" id="IPR013341">
    <property type="entry name" value="Mandelate_racemase_N_dom"/>
</dbReference>
<dbReference type="InterPro" id="IPR029017">
    <property type="entry name" value="Enolase-like_N"/>
</dbReference>
<evidence type="ECO:0000256" key="1">
    <source>
        <dbReference type="ARBA" id="ARBA00023239"/>
    </source>
</evidence>
<dbReference type="SFLD" id="SFLDG00179">
    <property type="entry name" value="mandelate_racemase"/>
    <property type="match status" value="1"/>
</dbReference>
<organism evidence="3 4">
    <name type="scientific">Halomonas dongshanensis</name>
    <dbReference type="NCBI Taxonomy" id="2890835"/>
    <lineage>
        <taxon>Bacteria</taxon>
        <taxon>Pseudomonadati</taxon>
        <taxon>Pseudomonadota</taxon>
        <taxon>Gammaproteobacteria</taxon>
        <taxon>Oceanospirillales</taxon>
        <taxon>Halomonadaceae</taxon>
        <taxon>Halomonas</taxon>
    </lineage>
</organism>
<dbReference type="Pfam" id="PF02746">
    <property type="entry name" value="MR_MLE_N"/>
    <property type="match status" value="1"/>
</dbReference>
<dbReference type="PROSITE" id="PS00908">
    <property type="entry name" value="MR_MLE_1"/>
    <property type="match status" value="1"/>
</dbReference>
<dbReference type="CDD" id="cd03316">
    <property type="entry name" value="MR_like"/>
    <property type="match status" value="1"/>
</dbReference>
<dbReference type="Proteomes" id="UP001165542">
    <property type="component" value="Unassembled WGS sequence"/>
</dbReference>
<reference evidence="3" key="1">
    <citation type="submission" date="2021-11" db="EMBL/GenBank/DDBJ databases">
        <title>Halomonas sp., isolated from a coastal aquaculture zone in Dongshan Bay.</title>
        <authorList>
            <person name="Lin W."/>
        </authorList>
    </citation>
    <scope>NUCLEOTIDE SEQUENCE</scope>
    <source>
        <strain evidence="3">Yzlin-01</strain>
    </source>
</reference>
<dbReference type="InterPro" id="IPR018110">
    <property type="entry name" value="Mandel_Rmase/mucon_lact_enz_CS"/>
</dbReference>
<dbReference type="Gene3D" id="3.20.20.120">
    <property type="entry name" value="Enolase-like C-terminal domain"/>
    <property type="match status" value="1"/>
</dbReference>
<dbReference type="InterPro" id="IPR034593">
    <property type="entry name" value="DgoD-like"/>
</dbReference>
<keyword evidence="1" id="KW-0456">Lyase</keyword>
<dbReference type="Pfam" id="PF13378">
    <property type="entry name" value="MR_MLE_C"/>
    <property type="match status" value="1"/>
</dbReference>
<dbReference type="InterPro" id="IPR036849">
    <property type="entry name" value="Enolase-like_C_sf"/>
</dbReference>
<dbReference type="EMBL" id="JAJISC010000003">
    <property type="protein sequence ID" value="MCS2609233.1"/>
    <property type="molecule type" value="Genomic_DNA"/>
</dbReference>
<accession>A0ABT2ECD9</accession>
<gene>
    <name evidence="3" type="ORF">LLY24_07875</name>
</gene>
<name>A0ABT2ECD9_9GAMM</name>
<dbReference type="SFLD" id="SFLDS00001">
    <property type="entry name" value="Enolase"/>
    <property type="match status" value="1"/>
</dbReference>
<dbReference type="RefSeq" id="WP_259035739.1">
    <property type="nucleotide sequence ID" value="NZ_JAJISC010000003.1"/>
</dbReference>
<dbReference type="PANTHER" id="PTHR48080">
    <property type="entry name" value="D-GALACTONATE DEHYDRATASE-RELATED"/>
    <property type="match status" value="1"/>
</dbReference>
<sequence>MKIAHIECFAIKITPPYAYLGGDVSDDLPDYYYRNEYRCVYSRKMETSLVKITTDCGLVGWGEALAPVTPHIVSEIILNLFKPILVGENPNHTNVLWSRMYDSMRDRGYLSGFLVDAIAAVDCALWDLRGKEAGKPVHELLGGAYRQEIPCYVSGLPAPTIEGRVALALEWKSKGFRAIKMALGYGVKEDLANLSAVREAVGDGVELFIDAHWNYSVSDAVRLAKGLEALDIRFFEAPLLVEDIAGHAELRQKTSIPIALGETERTRFEFRPFIEHRAVDLLQPDVGRVGITEAMRIGFQAETHHLQVAPHLSVGLGPCIAASMQVAAALPNAIKLEFQPSVFHIANSILNSPLNCDEGRYCLNNRPGLGVDVNEEIIKQYAAEYQHA</sequence>
<proteinExistence type="predicted"/>
<evidence type="ECO:0000259" key="2">
    <source>
        <dbReference type="SMART" id="SM00922"/>
    </source>
</evidence>
<dbReference type="SUPFAM" id="SSF51604">
    <property type="entry name" value="Enolase C-terminal domain-like"/>
    <property type="match status" value="1"/>
</dbReference>
<dbReference type="InterPro" id="IPR029065">
    <property type="entry name" value="Enolase_C-like"/>
</dbReference>
<comment type="caution">
    <text evidence="3">The sequence shown here is derived from an EMBL/GenBank/DDBJ whole genome shotgun (WGS) entry which is preliminary data.</text>
</comment>